<dbReference type="Proteomes" id="UP000799118">
    <property type="component" value="Unassembled WGS sequence"/>
</dbReference>
<evidence type="ECO:0000256" key="1">
    <source>
        <dbReference type="ARBA" id="ARBA00009431"/>
    </source>
</evidence>
<keyword evidence="3" id="KW-0645">Protease</keyword>
<dbReference type="AlphaFoldDB" id="A0A6A4IDJ8"/>
<evidence type="ECO:0000256" key="2">
    <source>
        <dbReference type="ARBA" id="ARBA00022645"/>
    </source>
</evidence>
<dbReference type="EMBL" id="ML769394">
    <property type="protein sequence ID" value="KAE9407803.1"/>
    <property type="molecule type" value="Genomic_DNA"/>
</dbReference>
<dbReference type="PANTHER" id="PTHR11802">
    <property type="entry name" value="SERINE PROTEASE FAMILY S10 SERINE CARBOXYPEPTIDASE"/>
    <property type="match status" value="1"/>
</dbReference>
<keyword evidence="5" id="KW-0325">Glycoprotein</keyword>
<protein>
    <submittedName>
        <fullName evidence="6">Alpha/beta-hydrolase</fullName>
    </submittedName>
</protein>
<keyword evidence="2" id="KW-0121">Carboxypeptidase</keyword>
<dbReference type="PRINTS" id="PR00724">
    <property type="entry name" value="CRBOXYPTASEC"/>
</dbReference>
<proteinExistence type="inferred from homology"/>
<dbReference type="OrthoDB" id="443318at2759"/>
<comment type="similarity">
    <text evidence="1">Belongs to the peptidase S10 family.</text>
</comment>
<dbReference type="GO" id="GO:0006508">
    <property type="term" value="P:proteolysis"/>
    <property type="evidence" value="ECO:0007669"/>
    <property type="project" value="UniProtKB-KW"/>
</dbReference>
<evidence type="ECO:0000313" key="6">
    <source>
        <dbReference type="EMBL" id="KAE9407803.1"/>
    </source>
</evidence>
<dbReference type="SUPFAM" id="SSF53474">
    <property type="entry name" value="alpha/beta-Hydrolases"/>
    <property type="match status" value="1"/>
</dbReference>
<accession>A0A6A4IDJ8</accession>
<evidence type="ECO:0000256" key="4">
    <source>
        <dbReference type="ARBA" id="ARBA00022801"/>
    </source>
</evidence>
<reference evidence="6" key="1">
    <citation type="journal article" date="2019" name="Environ. Microbiol.">
        <title>Fungal ecological strategies reflected in gene transcription - a case study of two litter decomposers.</title>
        <authorList>
            <person name="Barbi F."/>
            <person name="Kohler A."/>
            <person name="Barry K."/>
            <person name="Baskaran P."/>
            <person name="Daum C."/>
            <person name="Fauchery L."/>
            <person name="Ihrmark K."/>
            <person name="Kuo A."/>
            <person name="LaButti K."/>
            <person name="Lipzen A."/>
            <person name="Morin E."/>
            <person name="Grigoriev I.V."/>
            <person name="Henrissat B."/>
            <person name="Lindahl B."/>
            <person name="Martin F."/>
        </authorList>
    </citation>
    <scope>NUCLEOTIDE SEQUENCE</scope>
    <source>
        <strain evidence="6">JB14</strain>
    </source>
</reference>
<organism evidence="6 7">
    <name type="scientific">Gymnopus androsaceus JB14</name>
    <dbReference type="NCBI Taxonomy" id="1447944"/>
    <lineage>
        <taxon>Eukaryota</taxon>
        <taxon>Fungi</taxon>
        <taxon>Dikarya</taxon>
        <taxon>Basidiomycota</taxon>
        <taxon>Agaricomycotina</taxon>
        <taxon>Agaricomycetes</taxon>
        <taxon>Agaricomycetidae</taxon>
        <taxon>Agaricales</taxon>
        <taxon>Marasmiineae</taxon>
        <taxon>Omphalotaceae</taxon>
        <taxon>Gymnopus</taxon>
    </lineage>
</organism>
<gene>
    <name evidence="6" type="ORF">BT96DRAFT_84856</name>
</gene>
<evidence type="ECO:0000256" key="5">
    <source>
        <dbReference type="ARBA" id="ARBA00023180"/>
    </source>
</evidence>
<evidence type="ECO:0000313" key="7">
    <source>
        <dbReference type="Proteomes" id="UP000799118"/>
    </source>
</evidence>
<dbReference type="Pfam" id="PF00450">
    <property type="entry name" value="Peptidase_S10"/>
    <property type="match status" value="1"/>
</dbReference>
<keyword evidence="4" id="KW-0378">Hydrolase</keyword>
<sequence>MTLGGGPGGSGMLFPFSGAGPCSISIDENGHGIPIASPYSWTEHVNVLSIDHPVGVGFSYGERASLRNTSLTAAWDTDDFLQAFWRQYPHLANNEFMISSGSYGGHFVPNIISVIQKRNDEAKSDLSSARILKMPESIMLVNICSDMLTHFRWIHHSLCNRDPGGTMFFNDTVCMDLADQLPECLDSIQYSYQQQTLVSKIDATQKCDIHGW</sequence>
<keyword evidence="7" id="KW-1185">Reference proteome</keyword>
<name>A0A6A4IDJ8_9AGAR</name>
<dbReference type="PANTHER" id="PTHR11802:SF201">
    <property type="entry name" value="CARBOXYPEPTIDASE"/>
    <property type="match status" value="1"/>
</dbReference>
<dbReference type="InterPro" id="IPR029058">
    <property type="entry name" value="AB_hydrolase_fold"/>
</dbReference>
<dbReference type="Gene3D" id="3.40.50.1820">
    <property type="entry name" value="alpha/beta hydrolase"/>
    <property type="match status" value="1"/>
</dbReference>
<dbReference type="InterPro" id="IPR001563">
    <property type="entry name" value="Peptidase_S10"/>
</dbReference>
<dbReference type="GO" id="GO:0004185">
    <property type="term" value="F:serine-type carboxypeptidase activity"/>
    <property type="evidence" value="ECO:0007669"/>
    <property type="project" value="InterPro"/>
</dbReference>
<evidence type="ECO:0000256" key="3">
    <source>
        <dbReference type="ARBA" id="ARBA00022670"/>
    </source>
</evidence>